<dbReference type="PANTHER" id="PTHR44520">
    <property type="entry name" value="RESPONSE REGULATOR RCP1-RELATED"/>
    <property type="match status" value="1"/>
</dbReference>
<dbReference type="InterPro" id="IPR011006">
    <property type="entry name" value="CheY-like_superfamily"/>
</dbReference>
<protein>
    <submittedName>
        <fullName evidence="3">Response regulator rcp1</fullName>
    </submittedName>
</protein>
<sequence>MTSSRPITVLLAEDDPDDQLMAKKAWEQARILNPLEIVDNGEELLDCLRQRGRFADTSKERPGLVLLDLNMPRMDGREALAEIKSDASLRRIPVIILTTSKADEDVLQSYDLGVNSYIAKPVTFDSLVDVIKGFEQYWIHIVALPPDSQPAD</sequence>
<evidence type="ECO:0000259" key="2">
    <source>
        <dbReference type="PROSITE" id="PS50110"/>
    </source>
</evidence>
<dbReference type="KEGG" id="knv:Pan216_52090"/>
<dbReference type="Proteomes" id="UP000317093">
    <property type="component" value="Chromosome"/>
</dbReference>
<dbReference type="PROSITE" id="PS50110">
    <property type="entry name" value="RESPONSE_REGULATORY"/>
    <property type="match status" value="1"/>
</dbReference>
<dbReference type="RefSeq" id="WP_145262444.1">
    <property type="nucleotide sequence ID" value="NZ_CP036279.1"/>
</dbReference>
<evidence type="ECO:0000256" key="1">
    <source>
        <dbReference type="PROSITE-ProRule" id="PRU00169"/>
    </source>
</evidence>
<feature type="domain" description="Response regulatory" evidence="2">
    <location>
        <begin position="8"/>
        <end position="135"/>
    </location>
</feature>
<dbReference type="OrthoDB" id="195863at2"/>
<dbReference type="CDD" id="cd17557">
    <property type="entry name" value="REC_Rcp-like"/>
    <property type="match status" value="1"/>
</dbReference>
<dbReference type="InterPro" id="IPR052893">
    <property type="entry name" value="TCS_response_regulator"/>
</dbReference>
<dbReference type="Gene3D" id="3.40.50.2300">
    <property type="match status" value="1"/>
</dbReference>
<dbReference type="EMBL" id="CP036279">
    <property type="protein sequence ID" value="QDU64320.1"/>
    <property type="molecule type" value="Genomic_DNA"/>
</dbReference>
<feature type="modified residue" description="4-aspartylphosphate" evidence="1">
    <location>
        <position position="68"/>
    </location>
</feature>
<organism evidence="3 4">
    <name type="scientific">Kolteria novifilia</name>
    <dbReference type="NCBI Taxonomy" id="2527975"/>
    <lineage>
        <taxon>Bacteria</taxon>
        <taxon>Pseudomonadati</taxon>
        <taxon>Planctomycetota</taxon>
        <taxon>Planctomycetia</taxon>
        <taxon>Kolteriales</taxon>
        <taxon>Kolteriaceae</taxon>
        <taxon>Kolteria</taxon>
    </lineage>
</organism>
<dbReference type="InterPro" id="IPR001789">
    <property type="entry name" value="Sig_transdc_resp-reg_receiver"/>
</dbReference>
<evidence type="ECO:0000313" key="3">
    <source>
        <dbReference type="EMBL" id="QDU64320.1"/>
    </source>
</evidence>
<gene>
    <name evidence="3" type="primary">rcp1_1</name>
    <name evidence="3" type="ORF">Pan216_52090</name>
</gene>
<dbReference type="GO" id="GO:0000160">
    <property type="term" value="P:phosphorelay signal transduction system"/>
    <property type="evidence" value="ECO:0007669"/>
    <property type="project" value="InterPro"/>
</dbReference>
<dbReference type="Pfam" id="PF00072">
    <property type="entry name" value="Response_reg"/>
    <property type="match status" value="1"/>
</dbReference>
<keyword evidence="4" id="KW-1185">Reference proteome</keyword>
<keyword evidence="1" id="KW-0597">Phosphoprotein</keyword>
<dbReference type="SMART" id="SM00448">
    <property type="entry name" value="REC"/>
    <property type="match status" value="1"/>
</dbReference>
<reference evidence="3 4" key="1">
    <citation type="submission" date="2019-02" db="EMBL/GenBank/DDBJ databases">
        <title>Deep-cultivation of Planctomycetes and their phenomic and genomic characterization uncovers novel biology.</title>
        <authorList>
            <person name="Wiegand S."/>
            <person name="Jogler M."/>
            <person name="Boedeker C."/>
            <person name="Pinto D."/>
            <person name="Vollmers J."/>
            <person name="Rivas-Marin E."/>
            <person name="Kohn T."/>
            <person name="Peeters S.H."/>
            <person name="Heuer A."/>
            <person name="Rast P."/>
            <person name="Oberbeckmann S."/>
            <person name="Bunk B."/>
            <person name="Jeske O."/>
            <person name="Meyerdierks A."/>
            <person name="Storesund J.E."/>
            <person name="Kallscheuer N."/>
            <person name="Luecker S."/>
            <person name="Lage O.M."/>
            <person name="Pohl T."/>
            <person name="Merkel B.J."/>
            <person name="Hornburger P."/>
            <person name="Mueller R.-W."/>
            <person name="Bruemmer F."/>
            <person name="Labrenz M."/>
            <person name="Spormann A.M."/>
            <person name="Op den Camp H."/>
            <person name="Overmann J."/>
            <person name="Amann R."/>
            <person name="Jetten M.S.M."/>
            <person name="Mascher T."/>
            <person name="Medema M.H."/>
            <person name="Devos D.P."/>
            <person name="Kaster A.-K."/>
            <person name="Ovreas L."/>
            <person name="Rohde M."/>
            <person name="Galperin M.Y."/>
            <person name="Jogler C."/>
        </authorList>
    </citation>
    <scope>NUCLEOTIDE SEQUENCE [LARGE SCALE GENOMIC DNA]</scope>
    <source>
        <strain evidence="3 4">Pan216</strain>
    </source>
</reference>
<dbReference type="AlphaFoldDB" id="A0A518BBG0"/>
<dbReference type="PANTHER" id="PTHR44520:SF2">
    <property type="entry name" value="RESPONSE REGULATOR RCP1"/>
    <property type="match status" value="1"/>
</dbReference>
<proteinExistence type="predicted"/>
<dbReference type="SUPFAM" id="SSF52172">
    <property type="entry name" value="CheY-like"/>
    <property type="match status" value="1"/>
</dbReference>
<name>A0A518BBG0_9BACT</name>
<accession>A0A518BBG0</accession>
<evidence type="ECO:0000313" key="4">
    <source>
        <dbReference type="Proteomes" id="UP000317093"/>
    </source>
</evidence>